<comment type="caution">
    <text evidence="1">The sequence shown here is derived from an EMBL/GenBank/DDBJ whole genome shotgun (WGS) entry which is preliminary data.</text>
</comment>
<gene>
    <name evidence="1" type="ORF">Cgig2_030709</name>
</gene>
<protein>
    <submittedName>
        <fullName evidence="1">Uncharacterized protein</fullName>
    </submittedName>
</protein>
<keyword evidence="2" id="KW-1185">Reference proteome</keyword>
<name>A0A9Q1GRB0_9CARY</name>
<accession>A0A9Q1GRB0</accession>
<reference evidence="1" key="1">
    <citation type="submission" date="2022-04" db="EMBL/GenBank/DDBJ databases">
        <title>Carnegiea gigantea Genome sequencing and assembly v2.</title>
        <authorList>
            <person name="Copetti D."/>
            <person name="Sanderson M.J."/>
            <person name="Burquez A."/>
            <person name="Wojciechowski M.F."/>
        </authorList>
    </citation>
    <scope>NUCLEOTIDE SEQUENCE</scope>
    <source>
        <strain evidence="1">SGP5-SGP5p</strain>
        <tissue evidence="1">Aerial part</tissue>
    </source>
</reference>
<dbReference type="AlphaFoldDB" id="A0A9Q1GRB0"/>
<evidence type="ECO:0000313" key="2">
    <source>
        <dbReference type="Proteomes" id="UP001153076"/>
    </source>
</evidence>
<dbReference type="EMBL" id="JAKOGI010001895">
    <property type="protein sequence ID" value="KAJ8423705.1"/>
    <property type="molecule type" value="Genomic_DNA"/>
</dbReference>
<dbReference type="Proteomes" id="UP001153076">
    <property type="component" value="Unassembled WGS sequence"/>
</dbReference>
<sequence length="217" mass="24058">MGHEMALLLHLQDPRRAFNSETILIPKLKQDVAVLALMDGLERGPFKDSLANKMLNTLVQSKEPDGGDNKKVTINVISGGMPYRESQVKAHLRGLSYEVIRTECGPNDLSTTGPSMTFTDDDLTDVRLPHDDPLIVTLNIGGYGMARILVDGRIANTSTKEANGLNPKRTRRVVERRHVRMATLDAREAFVPTTKPNEDTEEISLLEVDTKRTIKVG</sequence>
<evidence type="ECO:0000313" key="1">
    <source>
        <dbReference type="EMBL" id="KAJ8423705.1"/>
    </source>
</evidence>
<dbReference type="OrthoDB" id="1749987at2759"/>
<proteinExistence type="predicted"/>
<organism evidence="1 2">
    <name type="scientific">Carnegiea gigantea</name>
    <dbReference type="NCBI Taxonomy" id="171969"/>
    <lineage>
        <taxon>Eukaryota</taxon>
        <taxon>Viridiplantae</taxon>
        <taxon>Streptophyta</taxon>
        <taxon>Embryophyta</taxon>
        <taxon>Tracheophyta</taxon>
        <taxon>Spermatophyta</taxon>
        <taxon>Magnoliopsida</taxon>
        <taxon>eudicotyledons</taxon>
        <taxon>Gunneridae</taxon>
        <taxon>Pentapetalae</taxon>
        <taxon>Caryophyllales</taxon>
        <taxon>Cactineae</taxon>
        <taxon>Cactaceae</taxon>
        <taxon>Cactoideae</taxon>
        <taxon>Echinocereeae</taxon>
        <taxon>Carnegiea</taxon>
    </lineage>
</organism>